<evidence type="ECO:0000256" key="4">
    <source>
        <dbReference type="ARBA" id="ARBA00022729"/>
    </source>
</evidence>
<evidence type="ECO:0000313" key="16">
    <source>
        <dbReference type="Proteomes" id="UP000553193"/>
    </source>
</evidence>
<evidence type="ECO:0000313" key="15">
    <source>
        <dbReference type="EMBL" id="MBB3899062.1"/>
    </source>
</evidence>
<dbReference type="Proteomes" id="UP000553193">
    <property type="component" value="Unassembled WGS sequence"/>
</dbReference>
<dbReference type="SMART" id="SM00028">
    <property type="entry name" value="TPR"/>
    <property type="match status" value="4"/>
</dbReference>
<name>A0A840ADR8_9PROT</name>
<evidence type="ECO:0000256" key="10">
    <source>
        <dbReference type="PROSITE-ProRule" id="PRU00339"/>
    </source>
</evidence>
<dbReference type="PROSITE" id="PS50005">
    <property type="entry name" value="TPR"/>
    <property type="match status" value="1"/>
</dbReference>
<evidence type="ECO:0000256" key="1">
    <source>
        <dbReference type="ARBA" id="ARBA00004339"/>
    </source>
</evidence>
<reference evidence="15 16" key="1">
    <citation type="submission" date="2020-08" db="EMBL/GenBank/DDBJ databases">
        <title>Genomic Encyclopedia of Type Strains, Phase IV (KMG-IV): sequencing the most valuable type-strain genomes for metagenomic binning, comparative biology and taxonomic classification.</title>
        <authorList>
            <person name="Goeker M."/>
        </authorList>
    </citation>
    <scope>NUCLEOTIDE SEQUENCE [LARGE SCALE GENOMIC DNA]</scope>
    <source>
        <strain evidence="15 16">DSM 19979</strain>
    </source>
</reference>
<dbReference type="InterPro" id="IPR011990">
    <property type="entry name" value="TPR-like_helical_dom_sf"/>
</dbReference>
<keyword evidence="16" id="KW-1185">Reference proteome</keyword>
<dbReference type="GO" id="GO:0006011">
    <property type="term" value="P:UDP-alpha-D-glucose metabolic process"/>
    <property type="evidence" value="ECO:0007669"/>
    <property type="project" value="InterPro"/>
</dbReference>
<dbReference type="InterPro" id="IPR008410">
    <property type="entry name" value="BCSC_C"/>
</dbReference>
<dbReference type="Pfam" id="PF14559">
    <property type="entry name" value="TPR_19"/>
    <property type="match status" value="2"/>
</dbReference>
<evidence type="ECO:0000256" key="3">
    <source>
        <dbReference type="ARBA" id="ARBA00005886"/>
    </source>
</evidence>
<dbReference type="Pfam" id="PF05420">
    <property type="entry name" value="BCSC_C"/>
    <property type="match status" value="1"/>
</dbReference>
<dbReference type="PANTHER" id="PTHR12558:SF13">
    <property type="entry name" value="CELL DIVISION CYCLE PROTEIN 27 HOMOLOG"/>
    <property type="match status" value="1"/>
</dbReference>
<keyword evidence="4 13" id="KW-0732">Signal</keyword>
<comment type="similarity">
    <text evidence="3">Belongs to the AcsC/BcsC family.</text>
</comment>
<evidence type="ECO:0000256" key="8">
    <source>
        <dbReference type="ARBA" id="ARBA00023136"/>
    </source>
</evidence>
<evidence type="ECO:0000256" key="11">
    <source>
        <dbReference type="SAM" id="Coils"/>
    </source>
</evidence>
<protein>
    <submittedName>
        <fullName evidence="15">Tetratricopeptide (TPR) repeat protein</fullName>
    </submittedName>
</protein>
<keyword evidence="9" id="KW-0998">Cell outer membrane</keyword>
<feature type="chain" id="PRO_5032703044" evidence="13">
    <location>
        <begin position="25"/>
        <end position="1238"/>
    </location>
</feature>
<evidence type="ECO:0000256" key="5">
    <source>
        <dbReference type="ARBA" id="ARBA00022737"/>
    </source>
</evidence>
<dbReference type="PANTHER" id="PTHR12558">
    <property type="entry name" value="CELL DIVISION CYCLE 16,23,27"/>
    <property type="match status" value="1"/>
</dbReference>
<feature type="signal peptide" evidence="13">
    <location>
        <begin position="1"/>
        <end position="24"/>
    </location>
</feature>
<proteinExistence type="inferred from homology"/>
<dbReference type="InterPro" id="IPR019734">
    <property type="entry name" value="TPR_rpt"/>
</dbReference>
<keyword evidence="5" id="KW-0677">Repeat</keyword>
<feature type="region of interest" description="Disordered" evidence="12">
    <location>
        <begin position="447"/>
        <end position="467"/>
    </location>
</feature>
<accession>A0A840ADR8</accession>
<gene>
    <name evidence="15" type="ORF">GGQ83_002510</name>
</gene>
<evidence type="ECO:0000256" key="6">
    <source>
        <dbReference type="ARBA" id="ARBA00022803"/>
    </source>
</evidence>
<keyword evidence="8" id="KW-0472">Membrane</keyword>
<feature type="domain" description="Cellulose synthase operon C C-terminal" evidence="14">
    <location>
        <begin position="904"/>
        <end position="1234"/>
    </location>
</feature>
<comment type="subcellular location">
    <subcellularLocation>
        <location evidence="1">Cell outer membrane</location>
        <topology evidence="1">Peripheral membrane protein</topology>
    </subcellularLocation>
</comment>
<dbReference type="InterPro" id="IPR003921">
    <property type="entry name" value="Cell_synth_C"/>
</dbReference>
<dbReference type="SUPFAM" id="SSF48452">
    <property type="entry name" value="TPR-like"/>
    <property type="match status" value="2"/>
</dbReference>
<evidence type="ECO:0000259" key="14">
    <source>
        <dbReference type="Pfam" id="PF05420"/>
    </source>
</evidence>
<keyword evidence="6 10" id="KW-0802">TPR repeat</keyword>
<feature type="coiled-coil region" evidence="11">
    <location>
        <begin position="790"/>
        <end position="820"/>
    </location>
</feature>
<dbReference type="Gene3D" id="1.25.40.10">
    <property type="entry name" value="Tetratricopeptide repeat domain"/>
    <property type="match status" value="4"/>
</dbReference>
<comment type="caution">
    <text evidence="15">The sequence shown here is derived from an EMBL/GenBank/DDBJ whole genome shotgun (WGS) entry which is preliminary data.</text>
</comment>
<organism evidence="15 16">
    <name type="scientific">Roseococcus suduntuyensis</name>
    <dbReference type="NCBI Taxonomy" id="455361"/>
    <lineage>
        <taxon>Bacteria</taxon>
        <taxon>Pseudomonadati</taxon>
        <taxon>Pseudomonadota</taxon>
        <taxon>Alphaproteobacteria</taxon>
        <taxon>Acetobacterales</taxon>
        <taxon>Roseomonadaceae</taxon>
        <taxon>Roseococcus</taxon>
    </lineage>
</organism>
<feature type="repeat" description="TPR" evidence="10">
    <location>
        <begin position="312"/>
        <end position="345"/>
    </location>
</feature>
<dbReference type="GO" id="GO:0009279">
    <property type="term" value="C:cell outer membrane"/>
    <property type="evidence" value="ECO:0007669"/>
    <property type="project" value="UniProtKB-SubCell"/>
</dbReference>
<keyword evidence="7" id="KW-0135">Cellulose biosynthesis</keyword>
<evidence type="ECO:0000256" key="7">
    <source>
        <dbReference type="ARBA" id="ARBA00022916"/>
    </source>
</evidence>
<dbReference type="PRINTS" id="PR01441">
    <property type="entry name" value="CELLSNTHASEC"/>
</dbReference>
<sequence length="1238" mass="131215">MRRLRATLLLGGAVLVPASGLAQAVPPVTNGVAAEAGASRAVDILLRQAERWLSLEQNEQAAAAVQRALAADPRNAEALALSARIEAARGNQAGAAAFTQRLRDAGATPEQTRAAEQAVRGAAIDRNAIEEARALARAGRAEEAVARYRAIFGAQGPTPPFAQEYFQALAATRAGAAEGRRGLETLADRPDASPRVRLAAAQTLTFQPGTRAEGIRRLVPLADNPEVAAEARAAWRQALVWSAGDAAFVDATQAYLQRFPADAELRRSLAAIPRPDPTAEARQEAFQRLEAGAATDAARRFESILATNPNDADALGGLGIVRLREGRAAEARRLLEQAVAADPSRATQWQPALDGAAYGLELAAGRAALNRGNLDEADEIARSAARRTVEDRTDIEVLLGDIALRRRDFEAAEQRYRAALARRPAFAPAQVGLNAALRGQGRPGIALPRTAGGGEGAGPATTPGEAGRLRAEAARATDAGVAAALLRQAVQLAPDDTWLRLDLARVLRRQGRAIEGRALMEELAARRGGRDDLFAAALLADEEGRLTEAEGFLNRIPPAQRSADMGRLATGIRAQRDVQRAAQGLARSAPEARVQLVTLAARPDPTGATAAAVIRAFADSNDRFGAAEAARVGEAANRAAGATPRLAIAGALLTAGLDAEALALADQIEQGRVTAEQRRDIASLRSGAAIRASDRLNNEGNQAQAFEQLRPVLQRDPDNTEARLALARLHQGAREPAEALRIADGILARNPRSLDARQAALDAAVALRDFNRAEALVTEGLRLHPRDSRMSVLEARYARATNNEARARRALEQAAEARRAELGFQVVPGTPGLPPAMLPNPFARAGAVATSTPAPGVPQDRVSREIATELASLERETGFIVTATPSFRQRSGSAGLDRMQSVIAPVEAEITPPGIGGRLTARMTGVSLDSGTLGTDVATRIRFGGNPLLGAGAGTPRSNAAGVNVGVAYRRDDWLRADVTSSPIGFPRATILGGVELAPQIGGVRVRVVGERRSVQDSLLSWAGQRDRLAGRDFGMVVRTGGRAQVEIPVGPGFAYVGGGYSIFEGQEVARNTRVEAGAGISYPILRSEGGELTVGGDLVYFGYQRNLRFFTLGHGGYYSPQSFFAANIPVDYRGRAGDFTYRLGGTAGFAVWRENPSDVFPNNRFLQNQLIAAAAQDATATLISRYPGQSQQNFIAGLRGNIDYAITPRINLGAGFQYDKSANWDETVVQLRLQGRF</sequence>
<dbReference type="GO" id="GO:0030244">
    <property type="term" value="P:cellulose biosynthetic process"/>
    <property type="evidence" value="ECO:0007669"/>
    <property type="project" value="UniProtKB-KW"/>
</dbReference>
<evidence type="ECO:0000256" key="9">
    <source>
        <dbReference type="ARBA" id="ARBA00023237"/>
    </source>
</evidence>
<keyword evidence="11" id="KW-0175">Coiled coil</keyword>
<evidence type="ECO:0000256" key="13">
    <source>
        <dbReference type="SAM" id="SignalP"/>
    </source>
</evidence>
<comment type="pathway">
    <text evidence="2">Glycan metabolism; bacterial cellulose biosynthesis.</text>
</comment>
<evidence type="ECO:0000256" key="12">
    <source>
        <dbReference type="SAM" id="MobiDB-lite"/>
    </source>
</evidence>
<dbReference type="AlphaFoldDB" id="A0A840ADR8"/>
<evidence type="ECO:0000256" key="2">
    <source>
        <dbReference type="ARBA" id="ARBA00005186"/>
    </source>
</evidence>
<dbReference type="EMBL" id="JACIDJ010000004">
    <property type="protein sequence ID" value="MBB3899062.1"/>
    <property type="molecule type" value="Genomic_DNA"/>
</dbReference>
<dbReference type="UniPathway" id="UPA00694"/>
<dbReference type="RefSeq" id="WP_184384496.1">
    <property type="nucleotide sequence ID" value="NZ_JACIDJ010000004.1"/>
</dbReference>